<reference evidence="8 9" key="1">
    <citation type="submission" date="2022-11" db="EMBL/GenBank/DDBJ databases">
        <title>Study of microbial diversity in lake waters.</title>
        <authorList>
            <person name="Zhang J."/>
        </authorList>
    </citation>
    <scope>NUCLEOTIDE SEQUENCE [LARGE SCALE GENOMIC DNA]</scope>
    <source>
        <strain evidence="8 9">DT12</strain>
    </source>
</reference>
<evidence type="ECO:0000256" key="1">
    <source>
        <dbReference type="ARBA" id="ARBA00010914"/>
    </source>
</evidence>
<organism evidence="8 9">
    <name type="scientific">Tumebacillus lacus</name>
    <dbReference type="NCBI Taxonomy" id="2995335"/>
    <lineage>
        <taxon>Bacteria</taxon>
        <taxon>Bacillati</taxon>
        <taxon>Bacillota</taxon>
        <taxon>Bacilli</taxon>
        <taxon>Bacillales</taxon>
        <taxon>Alicyclobacillaceae</taxon>
        <taxon>Tumebacillus</taxon>
    </lineage>
</organism>
<feature type="domain" description="2Fe-2S ferredoxin-type" evidence="7">
    <location>
        <begin position="7"/>
        <end position="100"/>
    </location>
</feature>
<comment type="similarity">
    <text evidence="1">Belongs to the adrenodoxin/putidaredoxin family.</text>
</comment>
<evidence type="ECO:0000256" key="6">
    <source>
        <dbReference type="ARBA" id="ARBA00034078"/>
    </source>
</evidence>
<evidence type="ECO:0000313" key="9">
    <source>
        <dbReference type="Proteomes" id="UP001208017"/>
    </source>
</evidence>
<evidence type="ECO:0000259" key="7">
    <source>
        <dbReference type="PROSITE" id="PS51085"/>
    </source>
</evidence>
<keyword evidence="4" id="KW-0408">Iron</keyword>
<sequence length="122" mass="13617">MSNSFKSTLHFQPHDKTIVARNGTTILAAARHAKVMLQSKCGGRGACTACKVQIRTEAQPAPLSRMEKHMLSEQMLKDGYRLGCQCVVNGDAEVIVPEDPLRRTIRLQLEAARREAEEKKEK</sequence>
<dbReference type="InterPro" id="IPR001041">
    <property type="entry name" value="2Fe-2S_ferredoxin-type"/>
</dbReference>
<keyword evidence="3" id="KW-0479">Metal-binding</keyword>
<protein>
    <submittedName>
        <fullName evidence="8">2Fe-2S iron-sulfur cluster-binding protein</fullName>
    </submittedName>
</protein>
<proteinExistence type="inferred from homology"/>
<evidence type="ECO:0000256" key="2">
    <source>
        <dbReference type="ARBA" id="ARBA00022714"/>
    </source>
</evidence>
<dbReference type="PANTHER" id="PTHR23426:SF65">
    <property type="entry name" value="FERREDOXIN-2, MITOCHONDRIAL"/>
    <property type="match status" value="1"/>
</dbReference>
<evidence type="ECO:0000313" key="8">
    <source>
        <dbReference type="EMBL" id="MCX7571679.1"/>
    </source>
</evidence>
<dbReference type="CDD" id="cd00207">
    <property type="entry name" value="fer2"/>
    <property type="match status" value="1"/>
</dbReference>
<dbReference type="RefSeq" id="WP_267152928.1">
    <property type="nucleotide sequence ID" value="NZ_JAPMLT010000012.1"/>
</dbReference>
<dbReference type="Gene3D" id="3.10.20.30">
    <property type="match status" value="1"/>
</dbReference>
<dbReference type="InterPro" id="IPR036010">
    <property type="entry name" value="2Fe-2S_ferredoxin-like_sf"/>
</dbReference>
<accession>A0ABT3X452</accession>
<dbReference type="Proteomes" id="UP001208017">
    <property type="component" value="Unassembled WGS sequence"/>
</dbReference>
<keyword evidence="2" id="KW-0001">2Fe-2S</keyword>
<dbReference type="InterPro" id="IPR012675">
    <property type="entry name" value="Beta-grasp_dom_sf"/>
</dbReference>
<comment type="cofactor">
    <cofactor evidence="6">
        <name>[2Fe-2S] cluster</name>
        <dbReference type="ChEBI" id="CHEBI:190135"/>
    </cofactor>
</comment>
<dbReference type="InterPro" id="IPR001055">
    <property type="entry name" value="Adrenodoxin-like"/>
</dbReference>
<keyword evidence="5" id="KW-0411">Iron-sulfur</keyword>
<gene>
    <name evidence="8" type="ORF">OS242_17185</name>
</gene>
<dbReference type="Pfam" id="PF00111">
    <property type="entry name" value="Fer2"/>
    <property type="match status" value="1"/>
</dbReference>
<dbReference type="PROSITE" id="PS51085">
    <property type="entry name" value="2FE2S_FER_2"/>
    <property type="match status" value="1"/>
</dbReference>
<dbReference type="PANTHER" id="PTHR23426">
    <property type="entry name" value="FERREDOXIN/ADRENODOXIN"/>
    <property type="match status" value="1"/>
</dbReference>
<evidence type="ECO:0000256" key="4">
    <source>
        <dbReference type="ARBA" id="ARBA00023004"/>
    </source>
</evidence>
<name>A0ABT3X452_9BACL</name>
<evidence type="ECO:0000256" key="5">
    <source>
        <dbReference type="ARBA" id="ARBA00023014"/>
    </source>
</evidence>
<dbReference type="SUPFAM" id="SSF54292">
    <property type="entry name" value="2Fe-2S ferredoxin-like"/>
    <property type="match status" value="1"/>
</dbReference>
<evidence type="ECO:0000256" key="3">
    <source>
        <dbReference type="ARBA" id="ARBA00022723"/>
    </source>
</evidence>
<dbReference type="EMBL" id="JAPMLT010000012">
    <property type="protein sequence ID" value="MCX7571679.1"/>
    <property type="molecule type" value="Genomic_DNA"/>
</dbReference>
<comment type="caution">
    <text evidence="8">The sequence shown here is derived from an EMBL/GenBank/DDBJ whole genome shotgun (WGS) entry which is preliminary data.</text>
</comment>
<keyword evidence="9" id="KW-1185">Reference proteome</keyword>